<comment type="caution">
    <text evidence="12">Lacks conserved residue(s) required for the propagation of feature annotation.</text>
</comment>
<evidence type="ECO:0000259" key="14">
    <source>
        <dbReference type="Pfam" id="PF02882"/>
    </source>
</evidence>
<comment type="subunit">
    <text evidence="2 12">Homodimer.</text>
</comment>
<evidence type="ECO:0000256" key="6">
    <source>
        <dbReference type="ARBA" id="ARBA00022801"/>
    </source>
</evidence>
<dbReference type="Pfam" id="PF00763">
    <property type="entry name" value="THF_DHG_CYH"/>
    <property type="match status" value="1"/>
</dbReference>
<keyword evidence="5 12" id="KW-0658">Purine biosynthesis</keyword>
<dbReference type="KEGG" id="uli:ETAA1_31300"/>
<reference evidence="15 16" key="1">
    <citation type="submission" date="2019-02" db="EMBL/GenBank/DDBJ databases">
        <title>Deep-cultivation of Planctomycetes and their phenomic and genomic characterization uncovers novel biology.</title>
        <authorList>
            <person name="Wiegand S."/>
            <person name="Jogler M."/>
            <person name="Boedeker C."/>
            <person name="Pinto D."/>
            <person name="Vollmers J."/>
            <person name="Rivas-Marin E."/>
            <person name="Kohn T."/>
            <person name="Peeters S.H."/>
            <person name="Heuer A."/>
            <person name="Rast P."/>
            <person name="Oberbeckmann S."/>
            <person name="Bunk B."/>
            <person name="Jeske O."/>
            <person name="Meyerdierks A."/>
            <person name="Storesund J.E."/>
            <person name="Kallscheuer N."/>
            <person name="Luecker S."/>
            <person name="Lage O.M."/>
            <person name="Pohl T."/>
            <person name="Merkel B.J."/>
            <person name="Hornburger P."/>
            <person name="Mueller R.-W."/>
            <person name="Bruemmer F."/>
            <person name="Labrenz M."/>
            <person name="Spormann A.M."/>
            <person name="Op den Camp H."/>
            <person name="Overmann J."/>
            <person name="Amann R."/>
            <person name="Jetten M.S.M."/>
            <person name="Mascher T."/>
            <person name="Medema M.H."/>
            <person name="Devos D.P."/>
            <person name="Kaster A.-K."/>
            <person name="Ovreas L."/>
            <person name="Rohde M."/>
            <person name="Galperin M.Y."/>
            <person name="Jogler C."/>
        </authorList>
    </citation>
    <scope>NUCLEOTIDE SEQUENCE [LARGE SCALE GENOMIC DNA]</scope>
    <source>
        <strain evidence="15 16">ETA_A1</strain>
    </source>
</reference>
<dbReference type="HAMAP" id="MF_01576">
    <property type="entry name" value="THF_DHG_CYH"/>
    <property type="match status" value="1"/>
</dbReference>
<dbReference type="Gene3D" id="3.40.50.10860">
    <property type="entry name" value="Leucine Dehydrogenase, chain A, domain 1"/>
    <property type="match status" value="1"/>
</dbReference>
<dbReference type="InterPro" id="IPR020631">
    <property type="entry name" value="THF_DH/CycHdrlase_NAD-bd_dom"/>
</dbReference>
<dbReference type="Proteomes" id="UP000319576">
    <property type="component" value="Chromosome"/>
</dbReference>
<dbReference type="CDD" id="cd01080">
    <property type="entry name" value="NAD_bind_m-THF_DH_Cyclohyd"/>
    <property type="match status" value="1"/>
</dbReference>
<keyword evidence="11 12" id="KW-0511">Multifunctional enzyme</keyword>
<gene>
    <name evidence="12 15" type="primary">folD</name>
    <name evidence="15" type="ORF">ETAA1_31300</name>
</gene>
<dbReference type="PANTHER" id="PTHR48099:SF5">
    <property type="entry name" value="C-1-TETRAHYDROFOLATE SYNTHASE, CYTOPLASMIC"/>
    <property type="match status" value="1"/>
</dbReference>
<dbReference type="FunFam" id="3.40.50.10860:FF:000005">
    <property type="entry name" value="C-1-tetrahydrofolate synthase, cytoplasmic, putative"/>
    <property type="match status" value="1"/>
</dbReference>
<dbReference type="GO" id="GO:0006164">
    <property type="term" value="P:purine nucleotide biosynthetic process"/>
    <property type="evidence" value="ECO:0007669"/>
    <property type="project" value="UniProtKB-KW"/>
</dbReference>
<keyword evidence="7 12" id="KW-0521">NADP</keyword>
<dbReference type="PRINTS" id="PR00085">
    <property type="entry name" value="THFDHDRGNASE"/>
</dbReference>
<dbReference type="PANTHER" id="PTHR48099">
    <property type="entry name" value="C-1-TETRAHYDROFOLATE SYNTHASE, CYTOPLASMIC-RELATED"/>
    <property type="match status" value="1"/>
</dbReference>
<dbReference type="UniPathway" id="UPA00193"/>
<keyword evidence="4 12" id="KW-0028">Amino-acid biosynthesis</keyword>
<dbReference type="PROSITE" id="PS00766">
    <property type="entry name" value="THF_DHG_CYH_1"/>
    <property type="match status" value="1"/>
</dbReference>
<keyword evidence="6 12" id="KW-0378">Hydrolase</keyword>
<evidence type="ECO:0000256" key="3">
    <source>
        <dbReference type="ARBA" id="ARBA00022563"/>
    </source>
</evidence>
<dbReference type="GO" id="GO:0004477">
    <property type="term" value="F:methenyltetrahydrofolate cyclohydrolase activity"/>
    <property type="evidence" value="ECO:0007669"/>
    <property type="project" value="UniProtKB-UniRule"/>
</dbReference>
<keyword evidence="10 12" id="KW-0486">Methionine biosynthesis</keyword>
<protein>
    <recommendedName>
        <fullName evidence="12">Bifunctional protein FolD</fullName>
    </recommendedName>
    <domain>
        <recommendedName>
            <fullName evidence="12">Methylenetetrahydrofolate dehydrogenase</fullName>
            <ecNumber evidence="12">1.5.1.5</ecNumber>
        </recommendedName>
    </domain>
    <domain>
        <recommendedName>
            <fullName evidence="12">Methenyltetrahydrofolate cyclohydrolase</fullName>
            <ecNumber evidence="12">3.5.4.9</ecNumber>
        </recommendedName>
    </domain>
</protein>
<dbReference type="SUPFAM" id="SSF53223">
    <property type="entry name" value="Aminoacid dehydrogenase-like, N-terminal domain"/>
    <property type="match status" value="1"/>
</dbReference>
<name>A0A517XUJ2_9BACT</name>
<feature type="binding site" evidence="12">
    <location>
        <begin position="166"/>
        <end position="168"/>
    </location>
    <ligand>
        <name>NADP(+)</name>
        <dbReference type="ChEBI" id="CHEBI:58349"/>
    </ligand>
</feature>
<keyword evidence="3 12" id="KW-0554">One-carbon metabolism</keyword>
<dbReference type="SUPFAM" id="SSF51735">
    <property type="entry name" value="NAD(P)-binding Rossmann-fold domains"/>
    <property type="match status" value="1"/>
</dbReference>
<evidence type="ECO:0000313" key="15">
    <source>
        <dbReference type="EMBL" id="QDU21165.1"/>
    </source>
</evidence>
<evidence type="ECO:0000256" key="12">
    <source>
        <dbReference type="HAMAP-Rule" id="MF_01576"/>
    </source>
</evidence>
<accession>A0A517XUJ2</accession>
<dbReference type="AlphaFoldDB" id="A0A517XUJ2"/>
<evidence type="ECO:0000256" key="2">
    <source>
        <dbReference type="ARBA" id="ARBA00011738"/>
    </source>
</evidence>
<evidence type="ECO:0000256" key="1">
    <source>
        <dbReference type="ARBA" id="ARBA00004777"/>
    </source>
</evidence>
<comment type="catalytic activity">
    <reaction evidence="12">
        <text>(6R)-5,10-methenyltetrahydrofolate + H2O = (6R)-10-formyltetrahydrofolate + H(+)</text>
        <dbReference type="Rhea" id="RHEA:23700"/>
        <dbReference type="ChEBI" id="CHEBI:15377"/>
        <dbReference type="ChEBI" id="CHEBI:15378"/>
        <dbReference type="ChEBI" id="CHEBI:57455"/>
        <dbReference type="ChEBI" id="CHEBI:195366"/>
        <dbReference type="EC" id="3.5.4.9"/>
    </reaction>
</comment>
<dbReference type="InterPro" id="IPR020867">
    <property type="entry name" value="THF_DH/CycHdrlase_CS"/>
</dbReference>
<dbReference type="InterPro" id="IPR020630">
    <property type="entry name" value="THF_DH/CycHdrlase_cat_dom"/>
</dbReference>
<dbReference type="InterPro" id="IPR036291">
    <property type="entry name" value="NAD(P)-bd_dom_sf"/>
</dbReference>
<feature type="domain" description="Tetrahydrofolate dehydrogenase/cyclohydrolase NAD(P)-binding" evidence="14">
    <location>
        <begin position="140"/>
        <end position="288"/>
    </location>
</feature>
<dbReference type="RefSeq" id="WP_145239910.1">
    <property type="nucleotide sequence ID" value="NZ_CP036273.1"/>
</dbReference>
<organism evidence="15 16">
    <name type="scientific">Urbifossiella limnaea</name>
    <dbReference type="NCBI Taxonomy" id="2528023"/>
    <lineage>
        <taxon>Bacteria</taxon>
        <taxon>Pseudomonadati</taxon>
        <taxon>Planctomycetota</taxon>
        <taxon>Planctomycetia</taxon>
        <taxon>Gemmatales</taxon>
        <taxon>Gemmataceae</taxon>
        <taxon>Urbifossiella</taxon>
    </lineage>
</organism>
<dbReference type="GO" id="GO:0005829">
    <property type="term" value="C:cytosol"/>
    <property type="evidence" value="ECO:0007669"/>
    <property type="project" value="TreeGrafter"/>
</dbReference>
<dbReference type="EC" id="3.5.4.9" evidence="12"/>
<keyword evidence="16" id="KW-1185">Reference proteome</keyword>
<dbReference type="EC" id="1.5.1.5" evidence="12"/>
<feature type="binding site" evidence="12">
    <location>
        <position position="241"/>
    </location>
    <ligand>
        <name>NADP(+)</name>
        <dbReference type="ChEBI" id="CHEBI:58349"/>
    </ligand>
</feature>
<evidence type="ECO:0000256" key="10">
    <source>
        <dbReference type="ARBA" id="ARBA00023167"/>
    </source>
</evidence>
<evidence type="ECO:0000256" key="8">
    <source>
        <dbReference type="ARBA" id="ARBA00023002"/>
    </source>
</evidence>
<dbReference type="InterPro" id="IPR046346">
    <property type="entry name" value="Aminoacid_DH-like_N_sf"/>
</dbReference>
<dbReference type="GO" id="GO:0009086">
    <property type="term" value="P:methionine biosynthetic process"/>
    <property type="evidence" value="ECO:0007669"/>
    <property type="project" value="UniProtKB-KW"/>
</dbReference>
<dbReference type="OrthoDB" id="9803580at2"/>
<keyword evidence="8 12" id="KW-0560">Oxidoreductase</keyword>
<sequence length="291" mass="29935">MTATRLDGKALGQTMRAEVAAEVAARVAAGKSRPGLAAVIVGDNPASHVYVRNKHKACTDAGLATWVHTLPATTTQAELLALVARLNADPAVHGILVQLPLPKQIDEDAVLRAVTPAKDVDCFHPENVGLLAVGHPRYYPCTPHGVFHLLARNGFDPAGKEVVIVGRSNIVGKPLALMLAQKRTAANPAGGDATVTIAHTRTADLTAVCRRADILVAAAGVPRVVTPEMVRPGAVVVDVGTNSMDGKLVGDVHEGVAAVAAALSPVPGGVGPMTITMLLVNTLAAAEHIDG</sequence>
<evidence type="ECO:0000256" key="5">
    <source>
        <dbReference type="ARBA" id="ARBA00022755"/>
    </source>
</evidence>
<dbReference type="PROSITE" id="PS00767">
    <property type="entry name" value="THF_DHG_CYH_2"/>
    <property type="match status" value="1"/>
</dbReference>
<evidence type="ECO:0000256" key="4">
    <source>
        <dbReference type="ARBA" id="ARBA00022605"/>
    </source>
</evidence>
<evidence type="ECO:0000256" key="9">
    <source>
        <dbReference type="ARBA" id="ARBA00023102"/>
    </source>
</evidence>
<comment type="pathway">
    <text evidence="1 12">One-carbon metabolism; tetrahydrofolate interconversion.</text>
</comment>
<proteinExistence type="inferred from homology"/>
<comment type="catalytic activity">
    <reaction evidence="12">
        <text>(6R)-5,10-methylene-5,6,7,8-tetrahydrofolate + NADP(+) = (6R)-5,10-methenyltetrahydrofolate + NADPH</text>
        <dbReference type="Rhea" id="RHEA:22812"/>
        <dbReference type="ChEBI" id="CHEBI:15636"/>
        <dbReference type="ChEBI" id="CHEBI:57455"/>
        <dbReference type="ChEBI" id="CHEBI:57783"/>
        <dbReference type="ChEBI" id="CHEBI:58349"/>
        <dbReference type="EC" id="1.5.1.5"/>
    </reaction>
</comment>
<keyword evidence="9 12" id="KW-0368">Histidine biosynthesis</keyword>
<dbReference type="GO" id="GO:0000105">
    <property type="term" value="P:L-histidine biosynthetic process"/>
    <property type="evidence" value="ECO:0007669"/>
    <property type="project" value="UniProtKB-KW"/>
</dbReference>
<comment type="similarity">
    <text evidence="12">Belongs to the tetrahydrofolate dehydrogenase/cyclohydrolase family.</text>
</comment>
<dbReference type="GO" id="GO:0035999">
    <property type="term" value="P:tetrahydrofolate interconversion"/>
    <property type="evidence" value="ECO:0007669"/>
    <property type="project" value="UniProtKB-UniRule"/>
</dbReference>
<dbReference type="GO" id="GO:0004488">
    <property type="term" value="F:methylenetetrahydrofolate dehydrogenase (NADP+) activity"/>
    <property type="evidence" value="ECO:0007669"/>
    <property type="project" value="UniProtKB-UniRule"/>
</dbReference>
<dbReference type="Gene3D" id="3.40.50.720">
    <property type="entry name" value="NAD(P)-binding Rossmann-like Domain"/>
    <property type="match status" value="1"/>
</dbReference>
<dbReference type="EMBL" id="CP036273">
    <property type="protein sequence ID" value="QDU21165.1"/>
    <property type="molecule type" value="Genomic_DNA"/>
</dbReference>
<evidence type="ECO:0000256" key="11">
    <source>
        <dbReference type="ARBA" id="ARBA00023268"/>
    </source>
</evidence>
<comment type="function">
    <text evidence="12">Catalyzes the oxidation of 5,10-methylenetetrahydrofolate to 5,10-methenyltetrahydrofolate and then the hydrolysis of 5,10-methenyltetrahydrofolate to 10-formyltetrahydrofolate.</text>
</comment>
<feature type="domain" description="Tetrahydrofolate dehydrogenase/cyclohydrolase catalytic" evidence="13">
    <location>
        <begin position="6"/>
        <end position="121"/>
    </location>
</feature>
<dbReference type="Pfam" id="PF02882">
    <property type="entry name" value="THF_DHG_CYH_C"/>
    <property type="match status" value="1"/>
</dbReference>
<dbReference type="InterPro" id="IPR000672">
    <property type="entry name" value="THF_DH/CycHdrlase"/>
</dbReference>
<evidence type="ECO:0000259" key="13">
    <source>
        <dbReference type="Pfam" id="PF00763"/>
    </source>
</evidence>
<evidence type="ECO:0000256" key="7">
    <source>
        <dbReference type="ARBA" id="ARBA00022857"/>
    </source>
</evidence>
<evidence type="ECO:0000313" key="16">
    <source>
        <dbReference type="Proteomes" id="UP000319576"/>
    </source>
</evidence>